<dbReference type="RefSeq" id="WP_270046389.1">
    <property type="nucleotide sequence ID" value="NZ_JAPDOD010000089.1"/>
</dbReference>
<comment type="caution">
    <text evidence="2">The sequence shown here is derived from an EMBL/GenBank/DDBJ whole genome shotgun (WGS) entry which is preliminary data.</text>
</comment>
<reference evidence="2" key="1">
    <citation type="submission" date="2022-10" db="EMBL/GenBank/DDBJ databases">
        <title>The WGS of Solirubrobacter ginsenosidimutans DSM 21036.</title>
        <authorList>
            <person name="Jiang Z."/>
        </authorList>
    </citation>
    <scope>NUCLEOTIDE SEQUENCE</scope>
    <source>
        <strain evidence="2">DSM 21036</strain>
    </source>
</reference>
<sequence>MSSHERLRRRAAPPESEQAQHPGSSRRPPNVAALLALQRSAGNRAVISRLLADDAINEVKIPQSYADRRLHWDGTYQNEDAPEQRVFDIITGGGGREHFKTGLNYPLLSQVTTVADAELGVRGAKVWDNKGDKGLGGTFKAAAIDTHKLLHHYADNQIKTAAEATIDLVMDPEDYLPEAPDLPDAHVAVNSPRKGEETKAAQERARQEREASRGNKGGKRNKPKESANPVKTYWEFMCVLIALLKIEGFACAKVAALAAQPPTSLLAGVQVMHDHYMGLNVPLQYDDSSARRAVMNDWGYQMVFAGRSRWTELPGRVVLTPGAYIFDIKGHTVYVDVLKDIGPKTKIGDVKQFFKCNSDPKNFSLDEFHVDQRVSYIWKK</sequence>
<name>A0A9X3N286_9ACTN</name>
<feature type="region of interest" description="Disordered" evidence="1">
    <location>
        <begin position="175"/>
        <end position="226"/>
    </location>
</feature>
<organism evidence="2 3">
    <name type="scientific">Solirubrobacter ginsenosidimutans</name>
    <dbReference type="NCBI Taxonomy" id="490573"/>
    <lineage>
        <taxon>Bacteria</taxon>
        <taxon>Bacillati</taxon>
        <taxon>Actinomycetota</taxon>
        <taxon>Thermoleophilia</taxon>
        <taxon>Solirubrobacterales</taxon>
        <taxon>Solirubrobacteraceae</taxon>
        <taxon>Solirubrobacter</taxon>
    </lineage>
</organism>
<evidence type="ECO:0000313" key="2">
    <source>
        <dbReference type="EMBL" id="MDA0167139.1"/>
    </source>
</evidence>
<keyword evidence="3" id="KW-1185">Reference proteome</keyword>
<dbReference type="Proteomes" id="UP001149140">
    <property type="component" value="Unassembled WGS sequence"/>
</dbReference>
<dbReference type="EMBL" id="JAPDOD010000089">
    <property type="protein sequence ID" value="MDA0167139.1"/>
    <property type="molecule type" value="Genomic_DNA"/>
</dbReference>
<evidence type="ECO:0000313" key="3">
    <source>
        <dbReference type="Proteomes" id="UP001149140"/>
    </source>
</evidence>
<dbReference type="AlphaFoldDB" id="A0A9X3N286"/>
<feature type="compositionally biased region" description="Basic residues" evidence="1">
    <location>
        <begin position="1"/>
        <end position="11"/>
    </location>
</feature>
<feature type="compositionally biased region" description="Basic and acidic residues" evidence="1">
    <location>
        <begin position="193"/>
        <end position="213"/>
    </location>
</feature>
<accession>A0A9X3N286</accession>
<protein>
    <submittedName>
        <fullName evidence="2">Uncharacterized protein</fullName>
    </submittedName>
</protein>
<evidence type="ECO:0000256" key="1">
    <source>
        <dbReference type="SAM" id="MobiDB-lite"/>
    </source>
</evidence>
<feature type="region of interest" description="Disordered" evidence="1">
    <location>
        <begin position="1"/>
        <end position="29"/>
    </location>
</feature>
<proteinExistence type="predicted"/>
<gene>
    <name evidence="2" type="ORF">OM076_43160</name>
</gene>